<feature type="domain" description="Cytidyltransferase-like" evidence="12">
    <location>
        <begin position="9"/>
        <end position="133"/>
    </location>
</feature>
<dbReference type="GO" id="GO:0005737">
    <property type="term" value="C:cytoplasm"/>
    <property type="evidence" value="ECO:0007669"/>
    <property type="project" value="TreeGrafter"/>
</dbReference>
<dbReference type="InterPro" id="IPR044608">
    <property type="entry name" value="Ect1/PCYT2"/>
</dbReference>
<dbReference type="Pfam" id="PF01467">
    <property type="entry name" value="CTP_transf_like"/>
    <property type="match status" value="2"/>
</dbReference>
<gene>
    <name evidence="13" type="ORF">BEMITA_LOCUS7031</name>
</gene>
<evidence type="ECO:0000313" key="14">
    <source>
        <dbReference type="Proteomes" id="UP001152759"/>
    </source>
</evidence>
<comment type="similarity">
    <text evidence="2">Belongs to the cytidylyltransferase family.</text>
</comment>
<accession>A0A9P0F3G4</accession>
<dbReference type="AlphaFoldDB" id="A0A9P0F3G4"/>
<evidence type="ECO:0000256" key="4">
    <source>
        <dbReference type="ARBA" id="ARBA00022679"/>
    </source>
</evidence>
<evidence type="ECO:0000256" key="5">
    <source>
        <dbReference type="ARBA" id="ARBA00022695"/>
    </source>
</evidence>
<evidence type="ECO:0000256" key="8">
    <source>
        <dbReference type="ARBA" id="ARBA00023264"/>
    </source>
</evidence>
<keyword evidence="7" id="KW-0594">Phospholipid biosynthesis</keyword>
<evidence type="ECO:0000256" key="2">
    <source>
        <dbReference type="ARBA" id="ARBA00010101"/>
    </source>
</evidence>
<dbReference type="FunFam" id="3.40.50.620:FF:000108">
    <property type="entry name" value="Ethanolamine-phosphate cytidylyltransferase isoform 2"/>
    <property type="match status" value="1"/>
</dbReference>
<dbReference type="KEGG" id="btab:109033505"/>
<dbReference type="GO" id="GO:0004306">
    <property type="term" value="F:ethanolamine-phosphate cytidylyltransferase activity"/>
    <property type="evidence" value="ECO:0007669"/>
    <property type="project" value="UniProtKB-EC"/>
</dbReference>
<evidence type="ECO:0000256" key="3">
    <source>
        <dbReference type="ARBA" id="ARBA00022516"/>
    </source>
</evidence>
<protein>
    <recommendedName>
        <fullName evidence="10">ethanolamine-phosphate cytidylyltransferase</fullName>
        <ecNumber evidence="10">2.7.7.14</ecNumber>
    </recommendedName>
    <alternativeName>
        <fullName evidence="11">CTP:phosphoethanolamine cytidylyltransferase</fullName>
    </alternativeName>
</protein>
<keyword evidence="14" id="KW-1185">Reference proteome</keyword>
<evidence type="ECO:0000256" key="9">
    <source>
        <dbReference type="ARBA" id="ARBA00024191"/>
    </source>
</evidence>
<dbReference type="Gene3D" id="3.40.50.620">
    <property type="entry name" value="HUPs"/>
    <property type="match status" value="2"/>
</dbReference>
<proteinExistence type="inferred from homology"/>
<dbReference type="OrthoDB" id="40021at2759"/>
<keyword evidence="4" id="KW-0808">Transferase</keyword>
<dbReference type="CDD" id="cd02173">
    <property type="entry name" value="ECT"/>
    <property type="match status" value="1"/>
</dbReference>
<evidence type="ECO:0000256" key="6">
    <source>
        <dbReference type="ARBA" id="ARBA00023098"/>
    </source>
</evidence>
<organism evidence="13 14">
    <name type="scientific">Bemisia tabaci</name>
    <name type="common">Sweetpotato whitefly</name>
    <name type="synonym">Aleurodes tabaci</name>
    <dbReference type="NCBI Taxonomy" id="7038"/>
    <lineage>
        <taxon>Eukaryota</taxon>
        <taxon>Metazoa</taxon>
        <taxon>Ecdysozoa</taxon>
        <taxon>Arthropoda</taxon>
        <taxon>Hexapoda</taxon>
        <taxon>Insecta</taxon>
        <taxon>Pterygota</taxon>
        <taxon>Neoptera</taxon>
        <taxon>Paraneoptera</taxon>
        <taxon>Hemiptera</taxon>
        <taxon>Sternorrhyncha</taxon>
        <taxon>Aleyrodoidea</taxon>
        <taxon>Aleyrodidae</taxon>
        <taxon>Aleyrodinae</taxon>
        <taxon>Bemisia</taxon>
    </lineage>
</organism>
<evidence type="ECO:0000256" key="11">
    <source>
        <dbReference type="ARBA" id="ARBA00031473"/>
    </source>
</evidence>
<reference evidence="13" key="1">
    <citation type="submission" date="2021-12" db="EMBL/GenBank/DDBJ databases">
        <authorList>
            <person name="King R."/>
        </authorList>
    </citation>
    <scope>NUCLEOTIDE SEQUENCE</scope>
</reference>
<evidence type="ECO:0000256" key="1">
    <source>
        <dbReference type="ARBA" id="ARBA00005189"/>
    </source>
</evidence>
<dbReference type="SUPFAM" id="SSF52374">
    <property type="entry name" value="Nucleotidylyl transferase"/>
    <property type="match status" value="2"/>
</dbReference>
<feature type="domain" description="Cytidyltransferase-like" evidence="12">
    <location>
        <begin position="202"/>
        <end position="309"/>
    </location>
</feature>
<dbReference type="EC" id="2.7.7.14" evidence="10"/>
<dbReference type="GO" id="GO:0006646">
    <property type="term" value="P:phosphatidylethanolamine biosynthetic process"/>
    <property type="evidence" value="ECO:0007669"/>
    <property type="project" value="InterPro"/>
</dbReference>
<dbReference type="PANTHER" id="PTHR45780">
    <property type="entry name" value="ETHANOLAMINE-PHOSPHATE CYTIDYLYLTRANSFERASE"/>
    <property type="match status" value="1"/>
</dbReference>
<name>A0A9P0F3G4_BEMTA</name>
<sequence>MSDRPVRVWCDGCYDMVHFGHANSLRQAKALGDYLIVGVHTDEEITKHKGPPVFTEQERYKMVRGIKWVDEVVEGAPYVTTLETLDKHKCDFCVHGDDITMTADGIDTYHFVKKAGRYKEVKRTAGVSTTDLVGRMLLLTRNHFRRGDQEYEVSKNDSSYMGLDSTGRSPYTGCSQFLPTTQKISQFSEGKEPKPNDRVVYVAGAFDLFHVGHLDFLEKARQEGDFLIVGLHTDPVVNRYKGSNYPIMNLHERTLSVLACKYVSEVVIGAPYNVNKELMEHFNVDIVCHGQQFYKYANDMDPYAYPKKLGKFKLLDSGNDMTTEKIVDRIILHRLEFEARNVEKERKELALLDLMNSKKDVRNGCSEGKESS</sequence>
<keyword evidence="8" id="KW-1208">Phospholipid metabolism</keyword>
<dbReference type="NCBIfam" id="TIGR00125">
    <property type="entry name" value="cyt_tran_rel"/>
    <property type="match status" value="2"/>
</dbReference>
<evidence type="ECO:0000256" key="10">
    <source>
        <dbReference type="ARBA" id="ARBA00024221"/>
    </source>
</evidence>
<keyword evidence="3" id="KW-0444">Lipid biosynthesis</keyword>
<dbReference type="InterPro" id="IPR041723">
    <property type="entry name" value="CCT"/>
</dbReference>
<evidence type="ECO:0000313" key="13">
    <source>
        <dbReference type="EMBL" id="CAH0388089.1"/>
    </source>
</evidence>
<comment type="pathway">
    <text evidence="9">Phospholipid metabolism; phosphatidylethanolamine biosynthesis; phosphatidylethanolamine from ethanolamine: step 2/3.</text>
</comment>
<dbReference type="EMBL" id="OU963865">
    <property type="protein sequence ID" value="CAH0388089.1"/>
    <property type="molecule type" value="Genomic_DNA"/>
</dbReference>
<dbReference type="PANTHER" id="PTHR45780:SF2">
    <property type="entry name" value="ETHANOLAMINE-PHOSPHATE CYTIDYLYLTRANSFERASE"/>
    <property type="match status" value="1"/>
</dbReference>
<keyword evidence="5" id="KW-0548">Nucleotidyltransferase</keyword>
<dbReference type="InterPro" id="IPR014729">
    <property type="entry name" value="Rossmann-like_a/b/a_fold"/>
</dbReference>
<dbReference type="Proteomes" id="UP001152759">
    <property type="component" value="Chromosome 4"/>
</dbReference>
<evidence type="ECO:0000256" key="7">
    <source>
        <dbReference type="ARBA" id="ARBA00023209"/>
    </source>
</evidence>
<dbReference type="InterPro" id="IPR004821">
    <property type="entry name" value="Cyt_trans-like"/>
</dbReference>
<keyword evidence="6" id="KW-0443">Lipid metabolism</keyword>
<comment type="pathway">
    <text evidence="1">Lipid metabolism.</text>
</comment>
<evidence type="ECO:0000259" key="12">
    <source>
        <dbReference type="Pfam" id="PF01467"/>
    </source>
</evidence>
<dbReference type="CDD" id="cd02174">
    <property type="entry name" value="CCT"/>
    <property type="match status" value="1"/>
</dbReference>